<protein>
    <submittedName>
        <fullName evidence="11">ABC transporter domain-containing protein</fullName>
    </submittedName>
</protein>
<dbReference type="GO" id="GO:0005524">
    <property type="term" value="F:ATP binding"/>
    <property type="evidence" value="ECO:0007669"/>
    <property type="project" value="InterPro"/>
</dbReference>
<feature type="region of interest" description="Disordered" evidence="7">
    <location>
        <begin position="1"/>
        <end position="28"/>
    </location>
</feature>
<evidence type="ECO:0000256" key="8">
    <source>
        <dbReference type="SAM" id="Phobius"/>
    </source>
</evidence>
<comment type="similarity">
    <text evidence="2">Belongs to the ABC transporter superfamily. ABCG family. Eye pigment precursor importer (TC 3.A.1.204) subfamily.</text>
</comment>
<feature type="transmembrane region" description="Helical" evidence="8">
    <location>
        <begin position="701"/>
        <end position="719"/>
    </location>
</feature>
<dbReference type="InterPro" id="IPR003439">
    <property type="entry name" value="ABC_transporter-like_ATP-bd"/>
</dbReference>
<proteinExistence type="inferred from homology"/>
<dbReference type="GO" id="GO:0140359">
    <property type="term" value="F:ABC-type transporter activity"/>
    <property type="evidence" value="ECO:0007669"/>
    <property type="project" value="InterPro"/>
</dbReference>
<feature type="transmembrane region" description="Helical" evidence="8">
    <location>
        <begin position="862"/>
        <end position="889"/>
    </location>
</feature>
<evidence type="ECO:0000256" key="4">
    <source>
        <dbReference type="ARBA" id="ARBA00022692"/>
    </source>
</evidence>
<name>A0A914UYQ9_9BILA</name>
<dbReference type="InterPro" id="IPR013525">
    <property type="entry name" value="ABC2_TM"/>
</dbReference>
<evidence type="ECO:0000256" key="5">
    <source>
        <dbReference type="ARBA" id="ARBA00022989"/>
    </source>
</evidence>
<dbReference type="SUPFAM" id="SSF52540">
    <property type="entry name" value="P-loop containing nucleoside triphosphate hydrolases"/>
    <property type="match status" value="1"/>
</dbReference>
<keyword evidence="4 8" id="KW-0812">Transmembrane</keyword>
<feature type="compositionally biased region" description="Basic and acidic residues" evidence="7">
    <location>
        <begin position="1"/>
        <end position="20"/>
    </location>
</feature>
<dbReference type="GO" id="GO:0005886">
    <property type="term" value="C:plasma membrane"/>
    <property type="evidence" value="ECO:0007669"/>
    <property type="project" value="TreeGrafter"/>
</dbReference>
<dbReference type="Gene3D" id="3.40.50.300">
    <property type="entry name" value="P-loop containing nucleotide triphosphate hydrolases"/>
    <property type="match status" value="1"/>
</dbReference>
<evidence type="ECO:0000256" key="3">
    <source>
        <dbReference type="ARBA" id="ARBA00022448"/>
    </source>
</evidence>
<keyword evidence="5 8" id="KW-1133">Transmembrane helix</keyword>
<sequence length="900" mass="102402">MVIQPTERRYAPPKPDHDAHPPIAGRRNKDDLHEWSIYRQNLTSSIAEGMLQPPGVIPSPGSEEYGSRGHLPYGDFQMHEQAVESVLNTGRREDAQLGAVGGDTYLRFGLPRVAVHTSGQFTLQKPTDTFITAAARRRAQSELDLRQSPTVTAGNQLLRGLGHSTEGLDQLRSVSNSPRGGGHYAESEITMRRRDVDHTDRNGGPTYSGAFLKSSRHHAHYFSNVDLFQQSNGAYNYLRYAKAEEMAPEEVQKPHMRIKQMSFEQDLRSTFDVAMLRSPKYLRTLDKITFDLYGGDTLALMYTTEIEVRTLLRVLANQNVPRGRVDGSFEINGNSLRPKAFAERVSYVSNDDLYPRLTVKQHLHLMSSFVKPATDAFKTKHMIGQLIQTLALTPFRNRLICELGRTEKQRVKVACQILLDTDILVSDNITKGMDLYDAAFVIDYLRDWATKLNRIVIMAISPSTYEILTMFYKTAIIASGRLVYFGKSNRMIDYFEALDFPCPMFKNPCDYYVDLVTHDYLTADASTESQERIRRLADTWQQKAPRLADVPADVAPPRVRRANFCVSLLCLYKRFWLLFFNHPWEYAREVFYALMLSILLGIIYFELSNDRRAGINDRFGLFYALLVIFLVPNLLVNIERVCSERLFVYPETKIRLYSKLSFLFVKVIFDFPLAVITYIIYAAPAYLLAGLQSIEHDQWPIFATYVAVIVLHGLVWRYISWLLAYTFHRRMAAVAILAIILGASALTCGVTLHRRNESTAVKWFDYISPGHWAMQTVASNEFYGNSASRSNEVQLFPSDRASSFIGNTTELVIDCERKRVLATKIADVPIYTVSQCSRITGRQAYSFAALGTSHVPVNDVKLLYAFSSLLLGAWALIALACCFCCIFCNHKPYVRQRHRE</sequence>
<dbReference type="GO" id="GO:0016887">
    <property type="term" value="F:ATP hydrolysis activity"/>
    <property type="evidence" value="ECO:0007669"/>
    <property type="project" value="InterPro"/>
</dbReference>
<accession>A0A914UYQ9</accession>
<dbReference type="Proteomes" id="UP000887566">
    <property type="component" value="Unplaced"/>
</dbReference>
<dbReference type="PANTHER" id="PTHR48041">
    <property type="entry name" value="ABC TRANSPORTER G FAMILY MEMBER 28"/>
    <property type="match status" value="1"/>
</dbReference>
<evidence type="ECO:0000256" key="7">
    <source>
        <dbReference type="SAM" id="MobiDB-lite"/>
    </source>
</evidence>
<reference evidence="11" key="1">
    <citation type="submission" date="2022-11" db="UniProtKB">
        <authorList>
            <consortium name="WormBaseParasite"/>
        </authorList>
    </citation>
    <scope>IDENTIFICATION</scope>
</reference>
<dbReference type="WBParaSite" id="PSAMB.scaffold136size73733.g2461.t1">
    <property type="protein sequence ID" value="PSAMB.scaffold136size73733.g2461.t1"/>
    <property type="gene ID" value="PSAMB.scaffold136size73733.g2461"/>
</dbReference>
<dbReference type="InterPro" id="IPR027417">
    <property type="entry name" value="P-loop_NTPase"/>
</dbReference>
<dbReference type="PROSITE" id="PS50893">
    <property type="entry name" value="ABC_TRANSPORTER_2"/>
    <property type="match status" value="1"/>
</dbReference>
<keyword evidence="3" id="KW-0813">Transport</keyword>
<dbReference type="InterPro" id="IPR050352">
    <property type="entry name" value="ABCG_transporters"/>
</dbReference>
<dbReference type="PANTHER" id="PTHR48041:SF89">
    <property type="entry name" value="FI03229P"/>
    <property type="match status" value="1"/>
</dbReference>
<evidence type="ECO:0000259" key="9">
    <source>
        <dbReference type="PROSITE" id="PS50893"/>
    </source>
</evidence>
<keyword evidence="10" id="KW-1185">Reference proteome</keyword>
<feature type="transmembrane region" description="Helical" evidence="8">
    <location>
        <begin position="731"/>
        <end position="752"/>
    </location>
</feature>
<evidence type="ECO:0000256" key="2">
    <source>
        <dbReference type="ARBA" id="ARBA00005814"/>
    </source>
</evidence>
<organism evidence="10 11">
    <name type="scientific">Plectus sambesii</name>
    <dbReference type="NCBI Taxonomy" id="2011161"/>
    <lineage>
        <taxon>Eukaryota</taxon>
        <taxon>Metazoa</taxon>
        <taxon>Ecdysozoa</taxon>
        <taxon>Nematoda</taxon>
        <taxon>Chromadorea</taxon>
        <taxon>Plectida</taxon>
        <taxon>Plectina</taxon>
        <taxon>Plectoidea</taxon>
        <taxon>Plectidae</taxon>
        <taxon>Plectus</taxon>
    </lineage>
</organism>
<comment type="subcellular location">
    <subcellularLocation>
        <location evidence="1">Membrane</location>
        <topology evidence="1">Multi-pass membrane protein</topology>
    </subcellularLocation>
</comment>
<keyword evidence="6 8" id="KW-0472">Membrane</keyword>
<evidence type="ECO:0000256" key="6">
    <source>
        <dbReference type="ARBA" id="ARBA00023136"/>
    </source>
</evidence>
<feature type="domain" description="ABC transporter" evidence="9">
    <location>
        <begin position="256"/>
        <end position="504"/>
    </location>
</feature>
<dbReference type="Pfam" id="PF01061">
    <property type="entry name" value="ABC2_membrane"/>
    <property type="match status" value="1"/>
</dbReference>
<dbReference type="AlphaFoldDB" id="A0A914UYQ9"/>
<feature type="transmembrane region" description="Helical" evidence="8">
    <location>
        <begin position="619"/>
        <end position="639"/>
    </location>
</feature>
<evidence type="ECO:0000313" key="11">
    <source>
        <dbReference type="WBParaSite" id="PSAMB.scaffold136size73733.g2461.t1"/>
    </source>
</evidence>
<feature type="transmembrane region" description="Helical" evidence="8">
    <location>
        <begin position="660"/>
        <end position="681"/>
    </location>
</feature>
<dbReference type="Pfam" id="PF00005">
    <property type="entry name" value="ABC_tran"/>
    <property type="match status" value="1"/>
</dbReference>
<feature type="transmembrane region" description="Helical" evidence="8">
    <location>
        <begin position="590"/>
        <end position="607"/>
    </location>
</feature>
<evidence type="ECO:0000313" key="10">
    <source>
        <dbReference type="Proteomes" id="UP000887566"/>
    </source>
</evidence>
<evidence type="ECO:0000256" key="1">
    <source>
        <dbReference type="ARBA" id="ARBA00004141"/>
    </source>
</evidence>